<evidence type="ECO:0000256" key="1">
    <source>
        <dbReference type="ARBA" id="ARBA00022723"/>
    </source>
</evidence>
<gene>
    <name evidence="5" type="ORF">QYE76_057122</name>
</gene>
<dbReference type="GO" id="GO:0015074">
    <property type="term" value="P:DNA integration"/>
    <property type="evidence" value="ECO:0007669"/>
    <property type="project" value="InterPro"/>
</dbReference>
<dbReference type="SUPFAM" id="SSF53098">
    <property type="entry name" value="Ribonuclease H-like"/>
    <property type="match status" value="1"/>
</dbReference>
<dbReference type="Pfam" id="PF25597">
    <property type="entry name" value="SH3_retrovirus"/>
    <property type="match status" value="1"/>
</dbReference>
<sequence length="990" mass="111929">MPPWFTPAYFKKTQASKLGDAQGIPFFIDNIIRFALAPESRCCAASHFATINLQRASWILLVRLNLGFILRETCFYTHHTFHLGFPTDVCIYAYQSDNLKLVLVGYVENNLYVVDLSKESPSPSTCLMAAKHDEGWLWHRRLGHVNMRNLKQLLKGEHIVGLTGISFEKDRVCSACVAGKQLKKKHPIKSIVTTSRPLELLHLDLFGPSHYDTLGGSKYGLVIVDDYSRYSWVFLLKSKDETHREFITFAKKAQRTYESEIKAIRTDNGTEFKNYTMQEFVDDEGIKHEFSAPYTPQQNGVVERKNRTIIEMARTMLSEFNSPHNFWGEAISTAVHYSNRLFLRPLHNKTPYELLTEGIFVGYAENSHAYRYYNRSTGTIEVSCDVVFLEDNGSQVEQVVPCVAGNDDDPSSAIKHMGIGHIRPMEVHSDDQGDGIEVSSSPQVESSSTQVEPSSATQDASSTQDEPHPEEQEESPQPTEQDHDDDQETSSTHVQAQVVPHDQVLARDEFIDHEGTIRKIKAATRASDMKVDLVLGSISKGVRPKDHRINVIGTKWVFKNKQDEDGIVIRNKARLVAQGFAQIEGMDFEDTFAPVARLEAIRLLLAFASFHNFKLYQMDVKSAFLNGPLKETAYVAQPPGFEDPCRPNHVYLLHKALYGLKQAPRAWYEFLRDFLLQDGFCMGTVDSTLFTKRVKGGGLFICQIYVDDIIFGGTNPNHNKAFEQLMTRKFEMSMMGELKFFLGFQVRQLAKGTFISQEKYVKDMLKKFNMTNASPMKTPMPVKGQLGSCDGEKDVDIKLLINRVVPAPLNTQGERVRMAAFRVPAQGDRPEVAAMMPSERRSKERHDHASSSYSRRPQHGVSRFFSSLWQMCKNTNDVAHQSLSLNQETRRRQNEFMATRNAPVPPPGPELEPVHAPNWEMPLLSDEMFQNFDPSLYFGGPPPRPARAPTADADDEEDEGDEDDNGEDDDEEDDDEDGDGSSPSAGHEFY</sequence>
<dbReference type="Pfam" id="PF07727">
    <property type="entry name" value="RVT_2"/>
    <property type="match status" value="1"/>
</dbReference>
<dbReference type="AlphaFoldDB" id="A0AAD8WQH6"/>
<evidence type="ECO:0000313" key="6">
    <source>
        <dbReference type="Proteomes" id="UP001231189"/>
    </source>
</evidence>
<dbReference type="InterPro" id="IPR001584">
    <property type="entry name" value="Integrase_cat-core"/>
</dbReference>
<dbReference type="GO" id="GO:0003676">
    <property type="term" value="F:nucleic acid binding"/>
    <property type="evidence" value="ECO:0007669"/>
    <property type="project" value="InterPro"/>
</dbReference>
<dbReference type="Pfam" id="PF13976">
    <property type="entry name" value="gag_pre-integrs"/>
    <property type="match status" value="1"/>
</dbReference>
<dbReference type="PROSITE" id="PS50994">
    <property type="entry name" value="INTEGRASE"/>
    <property type="match status" value="1"/>
</dbReference>
<dbReference type="InterPro" id="IPR012337">
    <property type="entry name" value="RNaseH-like_sf"/>
</dbReference>
<evidence type="ECO:0000256" key="2">
    <source>
        <dbReference type="ARBA" id="ARBA00022801"/>
    </source>
</evidence>
<dbReference type="InterPro" id="IPR057670">
    <property type="entry name" value="SH3_retrovirus"/>
</dbReference>
<keyword evidence="6" id="KW-1185">Reference proteome</keyword>
<dbReference type="InterPro" id="IPR043502">
    <property type="entry name" value="DNA/RNA_pol_sf"/>
</dbReference>
<dbReference type="InterPro" id="IPR013103">
    <property type="entry name" value="RVT_2"/>
</dbReference>
<feature type="region of interest" description="Disordered" evidence="3">
    <location>
        <begin position="425"/>
        <end position="501"/>
    </location>
</feature>
<dbReference type="InterPro" id="IPR036397">
    <property type="entry name" value="RNaseH_sf"/>
</dbReference>
<dbReference type="Proteomes" id="UP001231189">
    <property type="component" value="Unassembled WGS sequence"/>
</dbReference>
<evidence type="ECO:0000259" key="4">
    <source>
        <dbReference type="PROSITE" id="PS50994"/>
    </source>
</evidence>
<evidence type="ECO:0000313" key="5">
    <source>
        <dbReference type="EMBL" id="KAK1668963.1"/>
    </source>
</evidence>
<dbReference type="GO" id="GO:0016787">
    <property type="term" value="F:hydrolase activity"/>
    <property type="evidence" value="ECO:0007669"/>
    <property type="project" value="UniProtKB-KW"/>
</dbReference>
<feature type="region of interest" description="Disordered" evidence="3">
    <location>
        <begin position="828"/>
        <end position="858"/>
    </location>
</feature>
<dbReference type="EMBL" id="JAUUTY010000003">
    <property type="protein sequence ID" value="KAK1668963.1"/>
    <property type="molecule type" value="Genomic_DNA"/>
</dbReference>
<comment type="caution">
    <text evidence="5">The sequence shown here is derived from an EMBL/GenBank/DDBJ whole genome shotgun (WGS) entry which is preliminary data.</text>
</comment>
<dbReference type="Pfam" id="PF00665">
    <property type="entry name" value="rve"/>
    <property type="match status" value="1"/>
</dbReference>
<reference evidence="5" key="1">
    <citation type="submission" date="2023-07" db="EMBL/GenBank/DDBJ databases">
        <title>A chromosome-level genome assembly of Lolium multiflorum.</title>
        <authorList>
            <person name="Chen Y."/>
            <person name="Copetti D."/>
            <person name="Kolliker R."/>
            <person name="Studer B."/>
        </authorList>
    </citation>
    <scope>NUCLEOTIDE SEQUENCE</scope>
    <source>
        <strain evidence="5">02402/16</strain>
        <tissue evidence="5">Leaf</tissue>
    </source>
</reference>
<feature type="domain" description="Integrase catalytic" evidence="4">
    <location>
        <begin position="193"/>
        <end position="359"/>
    </location>
</feature>
<feature type="compositionally biased region" description="Basic and acidic residues" evidence="3">
    <location>
        <begin position="838"/>
        <end position="849"/>
    </location>
</feature>
<feature type="compositionally biased region" description="Polar residues" evidence="3">
    <location>
        <begin position="453"/>
        <end position="463"/>
    </location>
</feature>
<dbReference type="GO" id="GO:0046872">
    <property type="term" value="F:metal ion binding"/>
    <property type="evidence" value="ECO:0007669"/>
    <property type="project" value="UniProtKB-KW"/>
</dbReference>
<dbReference type="PANTHER" id="PTHR42648">
    <property type="entry name" value="TRANSPOSASE, PUTATIVE-RELATED"/>
    <property type="match status" value="1"/>
</dbReference>
<proteinExistence type="predicted"/>
<dbReference type="SUPFAM" id="SSF56672">
    <property type="entry name" value="DNA/RNA polymerases"/>
    <property type="match status" value="1"/>
</dbReference>
<keyword evidence="1" id="KW-0479">Metal-binding</keyword>
<feature type="region of interest" description="Disordered" evidence="3">
    <location>
        <begin position="932"/>
        <end position="990"/>
    </location>
</feature>
<evidence type="ECO:0000256" key="3">
    <source>
        <dbReference type="SAM" id="MobiDB-lite"/>
    </source>
</evidence>
<dbReference type="Gene3D" id="3.30.420.10">
    <property type="entry name" value="Ribonuclease H-like superfamily/Ribonuclease H"/>
    <property type="match status" value="1"/>
</dbReference>
<name>A0AAD8WQH6_LOLMU</name>
<dbReference type="InterPro" id="IPR025724">
    <property type="entry name" value="GAG-pre-integrase_dom"/>
</dbReference>
<organism evidence="5 6">
    <name type="scientific">Lolium multiflorum</name>
    <name type="common">Italian ryegrass</name>
    <name type="synonym">Lolium perenne subsp. multiflorum</name>
    <dbReference type="NCBI Taxonomy" id="4521"/>
    <lineage>
        <taxon>Eukaryota</taxon>
        <taxon>Viridiplantae</taxon>
        <taxon>Streptophyta</taxon>
        <taxon>Embryophyta</taxon>
        <taxon>Tracheophyta</taxon>
        <taxon>Spermatophyta</taxon>
        <taxon>Magnoliopsida</taxon>
        <taxon>Liliopsida</taxon>
        <taxon>Poales</taxon>
        <taxon>Poaceae</taxon>
        <taxon>BOP clade</taxon>
        <taxon>Pooideae</taxon>
        <taxon>Poodae</taxon>
        <taxon>Poeae</taxon>
        <taxon>Poeae Chloroplast Group 2 (Poeae type)</taxon>
        <taxon>Loliodinae</taxon>
        <taxon>Loliinae</taxon>
        <taxon>Lolium</taxon>
    </lineage>
</organism>
<protein>
    <recommendedName>
        <fullName evidence="4">Integrase catalytic domain-containing protein</fullName>
    </recommendedName>
</protein>
<keyword evidence="2" id="KW-0378">Hydrolase</keyword>
<accession>A0AAD8WQH6</accession>
<feature type="compositionally biased region" description="Low complexity" evidence="3">
    <location>
        <begin position="437"/>
        <end position="452"/>
    </location>
</feature>
<dbReference type="PANTHER" id="PTHR42648:SF21">
    <property type="entry name" value="CYSTEINE-RICH RLK (RECEPTOR-LIKE PROTEIN KINASE) 8"/>
    <property type="match status" value="1"/>
</dbReference>
<dbReference type="InterPro" id="IPR039537">
    <property type="entry name" value="Retrotran_Ty1/copia-like"/>
</dbReference>
<feature type="compositionally biased region" description="Acidic residues" evidence="3">
    <location>
        <begin position="952"/>
        <end position="979"/>
    </location>
</feature>